<dbReference type="EMBL" id="JBHSHC010000128">
    <property type="protein sequence ID" value="MFC4769367.1"/>
    <property type="molecule type" value="Genomic_DNA"/>
</dbReference>
<dbReference type="Pfam" id="PF07690">
    <property type="entry name" value="MFS_1"/>
    <property type="match status" value="2"/>
</dbReference>
<comment type="caution">
    <text evidence="9">The sequence shown here is derived from an EMBL/GenBank/DDBJ whole genome shotgun (WGS) entry which is preliminary data.</text>
</comment>
<feature type="transmembrane region" description="Helical" evidence="7">
    <location>
        <begin position="321"/>
        <end position="345"/>
    </location>
</feature>
<keyword evidence="6 7" id="KW-0472">Membrane</keyword>
<keyword evidence="10" id="KW-1185">Reference proteome</keyword>
<dbReference type="Gene3D" id="1.20.1720.10">
    <property type="entry name" value="Multidrug resistance protein D"/>
    <property type="match status" value="1"/>
</dbReference>
<reference evidence="10" key="1">
    <citation type="journal article" date="2019" name="Int. J. Syst. Evol. Microbiol.">
        <title>The Global Catalogue of Microorganisms (GCM) 10K type strain sequencing project: providing services to taxonomists for standard genome sequencing and annotation.</title>
        <authorList>
            <consortium name="The Broad Institute Genomics Platform"/>
            <consortium name="The Broad Institute Genome Sequencing Center for Infectious Disease"/>
            <person name="Wu L."/>
            <person name="Ma J."/>
        </authorList>
    </citation>
    <scope>NUCLEOTIDE SEQUENCE [LARGE SCALE GENOMIC DNA]</scope>
    <source>
        <strain evidence="10">WYCCWR 12678</strain>
    </source>
</reference>
<feature type="transmembrane region" description="Helical" evidence="7">
    <location>
        <begin position="121"/>
        <end position="146"/>
    </location>
</feature>
<dbReference type="PROSITE" id="PS50850">
    <property type="entry name" value="MFS"/>
    <property type="match status" value="1"/>
</dbReference>
<organism evidence="9 10">
    <name type="scientific">Effusibacillus consociatus</name>
    <dbReference type="NCBI Taxonomy" id="1117041"/>
    <lineage>
        <taxon>Bacteria</taxon>
        <taxon>Bacillati</taxon>
        <taxon>Bacillota</taxon>
        <taxon>Bacilli</taxon>
        <taxon>Bacillales</taxon>
        <taxon>Alicyclobacillaceae</taxon>
        <taxon>Effusibacillus</taxon>
    </lineage>
</organism>
<keyword evidence="4 7" id="KW-0812">Transmembrane</keyword>
<proteinExistence type="predicted"/>
<feature type="transmembrane region" description="Helical" evidence="7">
    <location>
        <begin position="29"/>
        <end position="52"/>
    </location>
</feature>
<protein>
    <submittedName>
        <fullName evidence="9">MFS transporter</fullName>
    </submittedName>
</protein>
<feature type="transmembrane region" description="Helical" evidence="7">
    <location>
        <begin position="182"/>
        <end position="201"/>
    </location>
</feature>
<name>A0ABV9Q7Y3_9BACL</name>
<dbReference type="InterPro" id="IPR020846">
    <property type="entry name" value="MFS_dom"/>
</dbReference>
<keyword evidence="2" id="KW-0813">Transport</keyword>
<feature type="domain" description="Major facilitator superfamily (MFS) profile" evidence="8">
    <location>
        <begin position="30"/>
        <end position="407"/>
    </location>
</feature>
<dbReference type="InterPro" id="IPR001958">
    <property type="entry name" value="Tet-R_TetA/multi-R_MdtG-like"/>
</dbReference>
<keyword evidence="3" id="KW-1003">Cell membrane</keyword>
<evidence type="ECO:0000256" key="2">
    <source>
        <dbReference type="ARBA" id="ARBA00022448"/>
    </source>
</evidence>
<dbReference type="InterPro" id="IPR050189">
    <property type="entry name" value="MFS_Efflux_Transporters"/>
</dbReference>
<gene>
    <name evidence="9" type="ORF">ACFO8Q_18725</name>
</gene>
<dbReference type="InterPro" id="IPR036259">
    <property type="entry name" value="MFS_trans_sf"/>
</dbReference>
<dbReference type="InterPro" id="IPR011701">
    <property type="entry name" value="MFS"/>
</dbReference>
<evidence type="ECO:0000256" key="5">
    <source>
        <dbReference type="ARBA" id="ARBA00022989"/>
    </source>
</evidence>
<evidence type="ECO:0000256" key="6">
    <source>
        <dbReference type="ARBA" id="ARBA00023136"/>
    </source>
</evidence>
<feature type="transmembrane region" description="Helical" evidence="7">
    <location>
        <begin position="266"/>
        <end position="285"/>
    </location>
</feature>
<feature type="transmembrane region" description="Helical" evidence="7">
    <location>
        <begin position="158"/>
        <end position="176"/>
    </location>
</feature>
<evidence type="ECO:0000256" key="1">
    <source>
        <dbReference type="ARBA" id="ARBA00004651"/>
    </source>
</evidence>
<feature type="transmembrane region" description="Helical" evidence="7">
    <location>
        <begin position="297"/>
        <end position="315"/>
    </location>
</feature>
<feature type="transmembrane region" description="Helical" evidence="7">
    <location>
        <begin position="222"/>
        <end position="246"/>
    </location>
</feature>
<dbReference type="PRINTS" id="PR01035">
    <property type="entry name" value="TCRTETA"/>
</dbReference>
<feature type="transmembrane region" description="Helical" evidence="7">
    <location>
        <begin position="96"/>
        <end position="115"/>
    </location>
</feature>
<dbReference type="Proteomes" id="UP001596002">
    <property type="component" value="Unassembled WGS sequence"/>
</dbReference>
<dbReference type="PANTHER" id="PTHR43124">
    <property type="entry name" value="PURINE EFFLUX PUMP PBUE"/>
    <property type="match status" value="1"/>
</dbReference>
<dbReference type="SUPFAM" id="SSF103473">
    <property type="entry name" value="MFS general substrate transporter"/>
    <property type="match status" value="1"/>
</dbReference>
<sequence length="419" mass="45687">MKRPYTAMIYRCDGLLLLLERMTVVNPKLIIYLVAFAAFLGPFTQTIYAPILPEIQSDFRTSQFLVNMSISIFTIVLAVMQIVYGPLTDRKGRRKVLLPGIALYILASIGCAYSDSIHQLLVFRAIQAAGIAAGSVVATTVIGDLFEGKLRGRAMGTFQMLVALGPVAGPVIGGFVGGRFGYQGIFVVLAAAGVLMFAANFRYLRETKPEGGAGDSFQIRDFLSILVHPTGSAVILLGFIQYYTFYNFLVFLPDILDRYYKLSAEGKGMVFLPLSLMLVAGSFLGGRLQERVDARKGLIATSFFNVMAIVLFVFVSKFSLALLVAGIFLFGLFFGLSLPVQTTLLTEPFLRQRATAIGVYNFFRYMGMAAGPLIGSFLYRWGEIPLLFGFAAAAFAGIVLFARRQLLTAGHLSVSSSGK</sequence>
<evidence type="ECO:0000259" key="8">
    <source>
        <dbReference type="PROSITE" id="PS50850"/>
    </source>
</evidence>
<evidence type="ECO:0000313" key="10">
    <source>
        <dbReference type="Proteomes" id="UP001596002"/>
    </source>
</evidence>
<evidence type="ECO:0000256" key="4">
    <source>
        <dbReference type="ARBA" id="ARBA00022692"/>
    </source>
</evidence>
<feature type="transmembrane region" description="Helical" evidence="7">
    <location>
        <begin position="357"/>
        <end position="378"/>
    </location>
</feature>
<comment type="subcellular location">
    <subcellularLocation>
        <location evidence="1">Cell membrane</location>
        <topology evidence="1">Multi-pass membrane protein</topology>
    </subcellularLocation>
</comment>
<accession>A0ABV9Q7Y3</accession>
<evidence type="ECO:0000256" key="7">
    <source>
        <dbReference type="SAM" id="Phobius"/>
    </source>
</evidence>
<keyword evidence="5 7" id="KW-1133">Transmembrane helix</keyword>
<evidence type="ECO:0000256" key="3">
    <source>
        <dbReference type="ARBA" id="ARBA00022475"/>
    </source>
</evidence>
<feature type="transmembrane region" description="Helical" evidence="7">
    <location>
        <begin position="384"/>
        <end position="402"/>
    </location>
</feature>
<feature type="transmembrane region" description="Helical" evidence="7">
    <location>
        <begin position="64"/>
        <end position="84"/>
    </location>
</feature>
<evidence type="ECO:0000313" key="9">
    <source>
        <dbReference type="EMBL" id="MFC4769367.1"/>
    </source>
</evidence>
<dbReference type="PANTHER" id="PTHR43124:SF3">
    <property type="entry name" value="CHLORAMPHENICOL EFFLUX PUMP RV0191"/>
    <property type="match status" value="1"/>
</dbReference>
<dbReference type="CDD" id="cd17474">
    <property type="entry name" value="MFS_YfmO_like"/>
    <property type="match status" value="1"/>
</dbReference>